<dbReference type="OrthoDB" id="9762614at2"/>
<dbReference type="AlphaFoldDB" id="A0A3L7A7U4"/>
<evidence type="ECO:0000259" key="1">
    <source>
        <dbReference type="Pfam" id="PF03190"/>
    </source>
</evidence>
<dbReference type="PIRSF" id="PIRSF006402">
    <property type="entry name" value="UCP006402_thioredoxin"/>
    <property type="match status" value="1"/>
</dbReference>
<proteinExistence type="predicted"/>
<gene>
    <name evidence="2" type="ORF">D9R14_16845</name>
</gene>
<dbReference type="Gene3D" id="3.40.30.10">
    <property type="entry name" value="Glutaredoxin"/>
    <property type="match status" value="1"/>
</dbReference>
<accession>A0A3L7A7U4</accession>
<evidence type="ECO:0000313" key="2">
    <source>
        <dbReference type="EMBL" id="RLP75432.1"/>
    </source>
</evidence>
<dbReference type="InterPro" id="IPR012341">
    <property type="entry name" value="6hp_glycosidase-like_sf"/>
</dbReference>
<name>A0A3L7A7U4_9HYPH</name>
<dbReference type="EMBL" id="RCTF01000015">
    <property type="protein sequence ID" value="RLP75432.1"/>
    <property type="molecule type" value="Genomic_DNA"/>
</dbReference>
<comment type="caution">
    <text evidence="2">The sequence shown here is derived from an EMBL/GenBank/DDBJ whole genome shotgun (WGS) entry which is preliminary data.</text>
</comment>
<dbReference type="CDD" id="cd02955">
    <property type="entry name" value="SSP411"/>
    <property type="match status" value="1"/>
</dbReference>
<dbReference type="InterPro" id="IPR004879">
    <property type="entry name" value="Ssp411-like_TRX"/>
</dbReference>
<dbReference type="InterPro" id="IPR036249">
    <property type="entry name" value="Thioredoxin-like_sf"/>
</dbReference>
<dbReference type="Proteomes" id="UP000269692">
    <property type="component" value="Unassembled WGS sequence"/>
</dbReference>
<reference evidence="2 3" key="1">
    <citation type="submission" date="2018-10" db="EMBL/GenBank/DDBJ databases">
        <title>Xanthobacter tagetidis genome sequencing and assembly.</title>
        <authorList>
            <person name="Maclea K.S."/>
            <person name="Goen A.E."/>
            <person name="Fatima S.A."/>
        </authorList>
    </citation>
    <scope>NUCLEOTIDE SEQUENCE [LARGE SCALE GENOMIC DNA]</scope>
    <source>
        <strain evidence="2 3">ATCC 700314</strain>
    </source>
</reference>
<dbReference type="Pfam" id="PF03190">
    <property type="entry name" value="Thioredox_DsbH"/>
    <property type="match status" value="1"/>
</dbReference>
<dbReference type="Gene3D" id="1.50.10.20">
    <property type="match status" value="1"/>
</dbReference>
<feature type="domain" description="Spermatogenesis-associated protein 20-like TRX" evidence="1">
    <location>
        <begin position="4"/>
        <end position="164"/>
    </location>
</feature>
<dbReference type="SUPFAM" id="SSF48208">
    <property type="entry name" value="Six-hairpin glycosidases"/>
    <property type="match status" value="1"/>
</dbReference>
<dbReference type="PANTHER" id="PTHR42899:SF1">
    <property type="entry name" value="SPERMATOGENESIS-ASSOCIATED PROTEIN 20"/>
    <property type="match status" value="1"/>
</dbReference>
<dbReference type="Gene3D" id="1.50.10.10">
    <property type="match status" value="1"/>
</dbReference>
<sequence>MSANRLAAETSPYLLQHKDNPVEWWAWGPEPFAEAKRTGKPVLLSVGYAACHWCHVMAHESFEDAQIAGVMNALFVNIKVDREERPEVDQIYMSALHQLGEQGGWPLTMFLDADGNPFWGGTYFPPTARYGRPGFAEVLQQISEVYRDTPDKIRANTEAIVARLHKAAQRKDGVAIGLAEMDKAATQLIEVFDRANGGLKGAPKFPNSSLLELMWRAGARTGNPQMRALAAFTLNRMSEGGIYDHVGGGFARYSVDEIWFVPHFEKMLYDNAQLLELLALAHRDTGDALFLDRARRTVGWLEREMLTQSGAFAASLDADSEGHEGKFYVWQFHEIETLLGAEDAAFFCRLYDVTPAGNWEAGNILNRTDAGDVSLEDEARLAPMLDTLLEARAARVRPGRDDKVLADWNGLMIAALARAGAFLSEPAWVALAQRAFDAVVAHLARGDRLGHSWCDGKAVHPGLASDLAAMARAGIALHEATGAAEPLARAGAWLATLERHHLDAGTGAYFLTADDAEDLILRPRSSHDEASPNYNAVAADALMRLAALTGDDTLRARADRIVAGLSGEAARNVLSHAALLNAIDTRLRFAEIVVTGETREAFAAAALRTEFLNRVLVRAAATADLPPGSLAAARAAAAPAEGAAFVCVGERCSLPVTAPEGISAALAEFSA</sequence>
<dbReference type="RefSeq" id="WP_121624506.1">
    <property type="nucleotide sequence ID" value="NZ_JACIIW010000005.1"/>
</dbReference>
<organism evidence="2 3">
    <name type="scientific">Xanthobacter tagetidis</name>
    <dbReference type="NCBI Taxonomy" id="60216"/>
    <lineage>
        <taxon>Bacteria</taxon>
        <taxon>Pseudomonadati</taxon>
        <taxon>Pseudomonadota</taxon>
        <taxon>Alphaproteobacteria</taxon>
        <taxon>Hyphomicrobiales</taxon>
        <taxon>Xanthobacteraceae</taxon>
        <taxon>Xanthobacter</taxon>
    </lineage>
</organism>
<dbReference type="SUPFAM" id="SSF52833">
    <property type="entry name" value="Thioredoxin-like"/>
    <property type="match status" value="1"/>
</dbReference>
<dbReference type="InterPro" id="IPR008928">
    <property type="entry name" value="6-hairpin_glycosidase_sf"/>
</dbReference>
<dbReference type="GO" id="GO:0005975">
    <property type="term" value="P:carbohydrate metabolic process"/>
    <property type="evidence" value="ECO:0007669"/>
    <property type="project" value="InterPro"/>
</dbReference>
<dbReference type="InterPro" id="IPR024705">
    <property type="entry name" value="Ssp411"/>
</dbReference>
<keyword evidence="3" id="KW-1185">Reference proteome</keyword>
<evidence type="ECO:0000313" key="3">
    <source>
        <dbReference type="Proteomes" id="UP000269692"/>
    </source>
</evidence>
<dbReference type="PANTHER" id="PTHR42899">
    <property type="entry name" value="SPERMATOGENESIS-ASSOCIATED PROTEIN 20"/>
    <property type="match status" value="1"/>
</dbReference>
<protein>
    <submittedName>
        <fullName evidence="2">Thioredoxin domain-containing protein</fullName>
    </submittedName>
</protein>